<accession>A0ABN1IH62</accession>
<dbReference type="InterPro" id="IPR039425">
    <property type="entry name" value="RNA_pol_sigma-70-like"/>
</dbReference>
<keyword evidence="5" id="KW-0804">Transcription</keyword>
<keyword evidence="4" id="KW-0238">DNA-binding</keyword>
<evidence type="ECO:0000256" key="5">
    <source>
        <dbReference type="ARBA" id="ARBA00023163"/>
    </source>
</evidence>
<proteinExistence type="inferred from homology"/>
<keyword evidence="3" id="KW-0731">Sigma factor</keyword>
<dbReference type="Pfam" id="PF04542">
    <property type="entry name" value="Sigma70_r2"/>
    <property type="match status" value="1"/>
</dbReference>
<evidence type="ECO:0000256" key="3">
    <source>
        <dbReference type="ARBA" id="ARBA00023082"/>
    </source>
</evidence>
<dbReference type="InterPro" id="IPR013325">
    <property type="entry name" value="RNA_pol_sigma_r2"/>
</dbReference>
<dbReference type="NCBIfam" id="TIGR02937">
    <property type="entry name" value="sigma70-ECF"/>
    <property type="match status" value="1"/>
</dbReference>
<feature type="domain" description="RNA polymerase sigma-70 region 2" evidence="6">
    <location>
        <begin position="25"/>
        <end position="95"/>
    </location>
</feature>
<dbReference type="InterPro" id="IPR013324">
    <property type="entry name" value="RNA_pol_sigma_r3/r4-like"/>
</dbReference>
<keyword evidence="2" id="KW-0805">Transcription regulation</keyword>
<dbReference type="PANTHER" id="PTHR43133">
    <property type="entry name" value="RNA POLYMERASE ECF-TYPE SIGMA FACTO"/>
    <property type="match status" value="1"/>
</dbReference>
<evidence type="ECO:0000313" key="8">
    <source>
        <dbReference type="Proteomes" id="UP001501758"/>
    </source>
</evidence>
<dbReference type="InterPro" id="IPR007627">
    <property type="entry name" value="RNA_pol_sigma70_r2"/>
</dbReference>
<dbReference type="SUPFAM" id="SSF88946">
    <property type="entry name" value="Sigma2 domain of RNA polymerase sigma factors"/>
    <property type="match status" value="1"/>
</dbReference>
<sequence length="195" mass="22876">MSINNDRKILEGIRAGDAKAIKIFYKKNFNYIKGFILKNSGDEEDAEDIFQDALIVIYEKLKAGSLDIHSNVTLRTYLYAICKNMWRSRLRKKRKMIVDNEMLEENEGVETTISEEIEFKEREHLYRKYFLALSDSCKEILNLVFDGNNMKEIAVITGYSDGYTRKKKFECKKALLEKLEKDPMFQELKITSVKD</sequence>
<evidence type="ECO:0000313" key="7">
    <source>
        <dbReference type="EMBL" id="GAA0712750.1"/>
    </source>
</evidence>
<keyword evidence="8" id="KW-1185">Reference proteome</keyword>
<evidence type="ECO:0000256" key="4">
    <source>
        <dbReference type="ARBA" id="ARBA00023125"/>
    </source>
</evidence>
<dbReference type="Proteomes" id="UP001501758">
    <property type="component" value="Unassembled WGS sequence"/>
</dbReference>
<gene>
    <name evidence="7" type="ORF">GCM10009430_03510</name>
</gene>
<dbReference type="RefSeq" id="WP_343909916.1">
    <property type="nucleotide sequence ID" value="NZ_BAAAGE010000001.1"/>
</dbReference>
<dbReference type="PANTHER" id="PTHR43133:SF8">
    <property type="entry name" value="RNA POLYMERASE SIGMA FACTOR HI_1459-RELATED"/>
    <property type="match status" value="1"/>
</dbReference>
<dbReference type="SUPFAM" id="SSF88659">
    <property type="entry name" value="Sigma3 and sigma4 domains of RNA polymerase sigma factors"/>
    <property type="match status" value="1"/>
</dbReference>
<name>A0ABN1IH62_9FLAO</name>
<dbReference type="Gene3D" id="1.10.10.10">
    <property type="entry name" value="Winged helix-like DNA-binding domain superfamily/Winged helix DNA-binding domain"/>
    <property type="match status" value="1"/>
</dbReference>
<evidence type="ECO:0000259" key="6">
    <source>
        <dbReference type="Pfam" id="PF04542"/>
    </source>
</evidence>
<comment type="similarity">
    <text evidence="1">Belongs to the sigma-70 factor family. ECF subfamily.</text>
</comment>
<dbReference type="EMBL" id="BAAAGE010000001">
    <property type="protein sequence ID" value="GAA0712750.1"/>
    <property type="molecule type" value="Genomic_DNA"/>
</dbReference>
<dbReference type="Gene3D" id="1.10.1740.10">
    <property type="match status" value="1"/>
</dbReference>
<evidence type="ECO:0000256" key="2">
    <source>
        <dbReference type="ARBA" id="ARBA00023015"/>
    </source>
</evidence>
<reference evidence="7 8" key="1">
    <citation type="journal article" date="2019" name="Int. J. Syst. Evol. Microbiol.">
        <title>The Global Catalogue of Microorganisms (GCM) 10K type strain sequencing project: providing services to taxonomists for standard genome sequencing and annotation.</title>
        <authorList>
            <consortium name="The Broad Institute Genomics Platform"/>
            <consortium name="The Broad Institute Genome Sequencing Center for Infectious Disease"/>
            <person name="Wu L."/>
            <person name="Ma J."/>
        </authorList>
    </citation>
    <scope>NUCLEOTIDE SEQUENCE [LARGE SCALE GENOMIC DNA]</scope>
    <source>
        <strain evidence="7 8">JCM 15974</strain>
    </source>
</reference>
<evidence type="ECO:0000256" key="1">
    <source>
        <dbReference type="ARBA" id="ARBA00010641"/>
    </source>
</evidence>
<dbReference type="InterPro" id="IPR036388">
    <property type="entry name" value="WH-like_DNA-bd_sf"/>
</dbReference>
<comment type="caution">
    <text evidence="7">The sequence shown here is derived from an EMBL/GenBank/DDBJ whole genome shotgun (WGS) entry which is preliminary data.</text>
</comment>
<organism evidence="7 8">
    <name type="scientific">Aquimarina litoralis</name>
    <dbReference type="NCBI Taxonomy" id="584605"/>
    <lineage>
        <taxon>Bacteria</taxon>
        <taxon>Pseudomonadati</taxon>
        <taxon>Bacteroidota</taxon>
        <taxon>Flavobacteriia</taxon>
        <taxon>Flavobacteriales</taxon>
        <taxon>Flavobacteriaceae</taxon>
        <taxon>Aquimarina</taxon>
    </lineage>
</organism>
<protein>
    <recommendedName>
        <fullName evidence="6">RNA polymerase sigma-70 region 2 domain-containing protein</fullName>
    </recommendedName>
</protein>
<dbReference type="InterPro" id="IPR014284">
    <property type="entry name" value="RNA_pol_sigma-70_dom"/>
</dbReference>